<feature type="transmembrane region" description="Helical" evidence="8">
    <location>
        <begin position="146"/>
        <end position="166"/>
    </location>
</feature>
<dbReference type="KEGG" id="apuu:APUU_61093S"/>
<protein>
    <recommendedName>
        <fullName evidence="9">Major facilitator superfamily (MFS) profile domain-containing protein</fullName>
    </recommendedName>
</protein>
<comment type="similarity">
    <text evidence="2 7">Belongs to the major facilitator superfamily. Sugar transporter (TC 2.A.1.1) family.</text>
</comment>
<feature type="transmembrane region" description="Helical" evidence="8">
    <location>
        <begin position="404"/>
        <end position="424"/>
    </location>
</feature>
<evidence type="ECO:0000313" key="10">
    <source>
        <dbReference type="EMBL" id="BCS28045.1"/>
    </source>
</evidence>
<dbReference type="RefSeq" id="XP_041560231.1">
    <property type="nucleotide sequence ID" value="XM_041694396.1"/>
</dbReference>
<feature type="domain" description="Major facilitator superfamily (MFS) profile" evidence="9">
    <location>
        <begin position="14"/>
        <end position="457"/>
    </location>
</feature>
<dbReference type="OrthoDB" id="6612291at2759"/>
<evidence type="ECO:0000256" key="7">
    <source>
        <dbReference type="RuleBase" id="RU003346"/>
    </source>
</evidence>
<sequence>MVSGGKANRYNFLIAFFVTLGSFTYGYNSSVTAGVIGLPSFFAYLDITPSTTQGDSIIGAINGVYLAGGAIGCWTLAWLADTIGRQRTIQIVCVICVISAAIQAGSVHVAMFLVGRLVNGFGVGLMNSVIPLFQSEISPAAQRGRLVGFHGFILVAGYSCGGWTTFGTYHTTNTALQWRLPLALQILAPLLLLCGSPWIPESPRWLVSRGHGEKGLKILEDLHRTPDDPDATGAHMEYEQIKAQVALEAEEKLGSLLECLQKPHIRKRMILGFLVQWYLQSTGVLVVFNYQTLLYANLGVTGSIPLLLLALYNLIAAIFNLCNALALDRFGRIRIITIGVVGCIVVLSIYTALVAEYASTDNHVGNAFAILCLFLFAVFYGGCLDASSYVYVSEIFPNSVRAHGVGFSISGLFLSNILYTQVAPTALSHVGWRFFLLFILLPAAGLYPFLRYCPETKLLSLEELAGAFGDPVTMERDSESEKREAVAEHCEGIGSV</sequence>
<evidence type="ECO:0000256" key="3">
    <source>
        <dbReference type="ARBA" id="ARBA00022448"/>
    </source>
</evidence>
<evidence type="ECO:0000256" key="1">
    <source>
        <dbReference type="ARBA" id="ARBA00004141"/>
    </source>
</evidence>
<dbReference type="Proteomes" id="UP000654913">
    <property type="component" value="Chromosome 6"/>
</dbReference>
<dbReference type="Gene3D" id="1.20.1250.20">
    <property type="entry name" value="MFS general substrate transporter like domains"/>
    <property type="match status" value="1"/>
</dbReference>
<accession>A0A7R8ASR7</accession>
<reference evidence="10" key="1">
    <citation type="submission" date="2021-01" db="EMBL/GenBank/DDBJ databases">
        <authorList>
            <consortium name="Aspergillus puulaauensis MK2 genome sequencing consortium"/>
            <person name="Kazuki M."/>
            <person name="Futagami T."/>
        </authorList>
    </citation>
    <scope>NUCLEOTIDE SEQUENCE</scope>
    <source>
        <strain evidence="10">MK2</strain>
    </source>
</reference>
<dbReference type="InterPro" id="IPR005829">
    <property type="entry name" value="Sugar_transporter_CS"/>
</dbReference>
<keyword evidence="5 8" id="KW-1133">Transmembrane helix</keyword>
<evidence type="ECO:0000259" key="9">
    <source>
        <dbReference type="PROSITE" id="PS50850"/>
    </source>
</evidence>
<keyword evidence="6 8" id="KW-0472">Membrane</keyword>
<evidence type="ECO:0000256" key="6">
    <source>
        <dbReference type="ARBA" id="ARBA00023136"/>
    </source>
</evidence>
<reference evidence="10" key="2">
    <citation type="submission" date="2021-02" db="EMBL/GenBank/DDBJ databases">
        <title>Aspergillus puulaauensis MK2 genome sequence.</title>
        <authorList>
            <person name="Futagami T."/>
            <person name="Mori K."/>
            <person name="Kadooka C."/>
            <person name="Tanaka T."/>
        </authorList>
    </citation>
    <scope>NUCLEOTIDE SEQUENCE</scope>
    <source>
        <strain evidence="10">MK2</strain>
    </source>
</reference>
<dbReference type="InterPro" id="IPR036259">
    <property type="entry name" value="MFS_trans_sf"/>
</dbReference>
<evidence type="ECO:0000256" key="2">
    <source>
        <dbReference type="ARBA" id="ARBA00010992"/>
    </source>
</evidence>
<dbReference type="Pfam" id="PF00083">
    <property type="entry name" value="Sugar_tr"/>
    <property type="match status" value="1"/>
</dbReference>
<gene>
    <name evidence="10" type="ORF">APUU_61093S</name>
</gene>
<dbReference type="GO" id="GO:0016020">
    <property type="term" value="C:membrane"/>
    <property type="evidence" value="ECO:0007669"/>
    <property type="project" value="UniProtKB-SubCell"/>
</dbReference>
<proteinExistence type="inferred from homology"/>
<name>A0A7R8ASR7_9EURO</name>
<comment type="subcellular location">
    <subcellularLocation>
        <location evidence="1">Membrane</location>
        <topology evidence="1">Multi-pass membrane protein</topology>
    </subcellularLocation>
</comment>
<dbReference type="GO" id="GO:0005351">
    <property type="term" value="F:carbohydrate:proton symporter activity"/>
    <property type="evidence" value="ECO:0007669"/>
    <property type="project" value="TreeGrafter"/>
</dbReference>
<keyword evidence="11" id="KW-1185">Reference proteome</keyword>
<dbReference type="EMBL" id="AP024448">
    <property type="protein sequence ID" value="BCS28045.1"/>
    <property type="molecule type" value="Genomic_DNA"/>
</dbReference>
<dbReference type="InterPro" id="IPR003663">
    <property type="entry name" value="Sugar/inositol_transpt"/>
</dbReference>
<dbReference type="PANTHER" id="PTHR48022">
    <property type="entry name" value="PLASTIDIC GLUCOSE TRANSPORTER 4"/>
    <property type="match status" value="1"/>
</dbReference>
<dbReference type="InterPro" id="IPR050360">
    <property type="entry name" value="MFS_Sugar_Transporters"/>
</dbReference>
<feature type="transmembrane region" description="Helical" evidence="8">
    <location>
        <begin position="302"/>
        <end position="321"/>
    </location>
</feature>
<dbReference type="FunFam" id="1.20.1250.20:FF:000134">
    <property type="entry name" value="MFS sugar transporter protein"/>
    <property type="match status" value="1"/>
</dbReference>
<evidence type="ECO:0000256" key="4">
    <source>
        <dbReference type="ARBA" id="ARBA00022692"/>
    </source>
</evidence>
<feature type="transmembrane region" description="Helical" evidence="8">
    <location>
        <begin position="333"/>
        <end position="355"/>
    </location>
</feature>
<dbReference type="NCBIfam" id="TIGR00879">
    <property type="entry name" value="SP"/>
    <property type="match status" value="1"/>
</dbReference>
<feature type="transmembrane region" description="Helical" evidence="8">
    <location>
        <begin position="367"/>
        <end position="392"/>
    </location>
</feature>
<feature type="transmembrane region" description="Helical" evidence="8">
    <location>
        <begin position="270"/>
        <end position="290"/>
    </location>
</feature>
<keyword evidence="3 7" id="KW-0813">Transport</keyword>
<dbReference type="InterPro" id="IPR005828">
    <property type="entry name" value="MFS_sugar_transport-like"/>
</dbReference>
<evidence type="ECO:0000256" key="8">
    <source>
        <dbReference type="SAM" id="Phobius"/>
    </source>
</evidence>
<dbReference type="InterPro" id="IPR020846">
    <property type="entry name" value="MFS_dom"/>
</dbReference>
<dbReference type="PROSITE" id="PS00217">
    <property type="entry name" value="SUGAR_TRANSPORT_2"/>
    <property type="match status" value="1"/>
</dbReference>
<dbReference type="SUPFAM" id="SSF103473">
    <property type="entry name" value="MFS general substrate transporter"/>
    <property type="match status" value="1"/>
</dbReference>
<dbReference type="PRINTS" id="PR00171">
    <property type="entry name" value="SUGRTRNSPORT"/>
</dbReference>
<evidence type="ECO:0000313" key="11">
    <source>
        <dbReference type="Proteomes" id="UP000654913"/>
    </source>
</evidence>
<feature type="transmembrane region" description="Helical" evidence="8">
    <location>
        <begin position="57"/>
        <end position="79"/>
    </location>
</feature>
<feature type="transmembrane region" description="Helical" evidence="8">
    <location>
        <begin position="430"/>
        <end position="450"/>
    </location>
</feature>
<feature type="transmembrane region" description="Helical" evidence="8">
    <location>
        <begin position="91"/>
        <end position="111"/>
    </location>
</feature>
<evidence type="ECO:0000256" key="5">
    <source>
        <dbReference type="ARBA" id="ARBA00022989"/>
    </source>
</evidence>
<organism evidence="10 11">
    <name type="scientific">Aspergillus puulaauensis</name>
    <dbReference type="NCBI Taxonomy" id="1220207"/>
    <lineage>
        <taxon>Eukaryota</taxon>
        <taxon>Fungi</taxon>
        <taxon>Dikarya</taxon>
        <taxon>Ascomycota</taxon>
        <taxon>Pezizomycotina</taxon>
        <taxon>Eurotiomycetes</taxon>
        <taxon>Eurotiomycetidae</taxon>
        <taxon>Eurotiales</taxon>
        <taxon>Aspergillaceae</taxon>
        <taxon>Aspergillus</taxon>
    </lineage>
</organism>
<dbReference type="PANTHER" id="PTHR48022:SF38">
    <property type="entry name" value="MAJOR FACILITATOR SUPERFAMILY (MFS) PROFILE DOMAIN-CONTAINING PROTEIN-RELATED"/>
    <property type="match status" value="1"/>
</dbReference>
<keyword evidence="4 8" id="KW-0812">Transmembrane</keyword>
<dbReference type="PROSITE" id="PS50850">
    <property type="entry name" value="MFS"/>
    <property type="match status" value="1"/>
</dbReference>
<dbReference type="GeneID" id="64978042"/>
<dbReference type="AlphaFoldDB" id="A0A7R8ASR7"/>
<feature type="transmembrane region" description="Helical" evidence="8">
    <location>
        <begin position="12"/>
        <end position="45"/>
    </location>
</feature>